<keyword evidence="7" id="KW-1185">Reference proteome</keyword>
<dbReference type="EMBL" id="JAUFPN010000009">
    <property type="protein sequence ID" value="MDN3562995.1"/>
    <property type="molecule type" value="Genomic_DNA"/>
</dbReference>
<evidence type="ECO:0000256" key="3">
    <source>
        <dbReference type="ARBA" id="ARBA00022989"/>
    </source>
</evidence>
<feature type="transmembrane region" description="Helical" evidence="5">
    <location>
        <begin position="51"/>
        <end position="68"/>
    </location>
</feature>
<evidence type="ECO:0000256" key="5">
    <source>
        <dbReference type="SAM" id="Phobius"/>
    </source>
</evidence>
<gene>
    <name evidence="6" type="ORF">QWZ14_01195</name>
</gene>
<evidence type="ECO:0000256" key="2">
    <source>
        <dbReference type="ARBA" id="ARBA00022692"/>
    </source>
</evidence>
<dbReference type="Proteomes" id="UP001529369">
    <property type="component" value="Unassembled WGS sequence"/>
</dbReference>
<comment type="subcellular location">
    <subcellularLocation>
        <location evidence="1">Membrane</location>
    </subcellularLocation>
</comment>
<organism evidence="6 7">
    <name type="scientific">Paeniroseomonas aquatica</name>
    <dbReference type="NCBI Taxonomy" id="373043"/>
    <lineage>
        <taxon>Bacteria</taxon>
        <taxon>Pseudomonadati</taxon>
        <taxon>Pseudomonadota</taxon>
        <taxon>Alphaproteobacteria</taxon>
        <taxon>Acetobacterales</taxon>
        <taxon>Acetobacteraceae</taxon>
        <taxon>Paeniroseomonas</taxon>
    </lineage>
</organism>
<reference evidence="7" key="1">
    <citation type="journal article" date="2019" name="Int. J. Syst. Evol. Microbiol.">
        <title>The Global Catalogue of Microorganisms (GCM) 10K type strain sequencing project: providing services to taxonomists for standard genome sequencing and annotation.</title>
        <authorList>
            <consortium name="The Broad Institute Genomics Platform"/>
            <consortium name="The Broad Institute Genome Sequencing Center for Infectious Disease"/>
            <person name="Wu L."/>
            <person name="Ma J."/>
        </authorList>
    </citation>
    <scope>NUCLEOTIDE SEQUENCE [LARGE SCALE GENOMIC DNA]</scope>
    <source>
        <strain evidence="7">CECT 7131</strain>
    </source>
</reference>
<evidence type="ECO:0000256" key="1">
    <source>
        <dbReference type="ARBA" id="ARBA00004370"/>
    </source>
</evidence>
<accession>A0ABT7ZZU8</accession>
<protein>
    <submittedName>
        <fullName evidence="6">VirB3 family type IV secretion system protein</fullName>
    </submittedName>
</protein>
<sequence>MPARTEAERRDMEDTLHVGATRPAMLLGLPVLLAVILLLGGYLIWINLTGWSGLVWAAVFTGPAWVFARFTIAHDLFGIDVLVGWFRTAGLALDRGAWEGASTRSPLPVRLPARARGMRHAG</sequence>
<name>A0ABT7ZZU8_9PROT</name>
<comment type="caution">
    <text evidence="6">The sequence shown here is derived from an EMBL/GenBank/DDBJ whole genome shotgun (WGS) entry which is preliminary data.</text>
</comment>
<evidence type="ECO:0000256" key="4">
    <source>
        <dbReference type="ARBA" id="ARBA00023136"/>
    </source>
</evidence>
<proteinExistence type="predicted"/>
<keyword evidence="3 5" id="KW-1133">Transmembrane helix</keyword>
<evidence type="ECO:0000313" key="6">
    <source>
        <dbReference type="EMBL" id="MDN3562995.1"/>
    </source>
</evidence>
<keyword evidence="2 5" id="KW-0812">Transmembrane</keyword>
<keyword evidence="4 5" id="KW-0472">Membrane</keyword>
<feature type="transmembrane region" description="Helical" evidence="5">
    <location>
        <begin position="24"/>
        <end position="45"/>
    </location>
</feature>
<dbReference type="Pfam" id="PF05101">
    <property type="entry name" value="VirB3"/>
    <property type="match status" value="1"/>
</dbReference>
<evidence type="ECO:0000313" key="7">
    <source>
        <dbReference type="Proteomes" id="UP001529369"/>
    </source>
</evidence>
<dbReference type="InterPro" id="IPR007792">
    <property type="entry name" value="T4SS_VirB3/TrbD/AvhB"/>
</dbReference>
<dbReference type="RefSeq" id="WP_290314725.1">
    <property type="nucleotide sequence ID" value="NZ_JAUFPN010000009.1"/>
</dbReference>